<organism evidence="2 3">
    <name type="scientific">Candidatus Woesebacteria bacterium CG22_combo_CG10-13_8_21_14_all_45_10</name>
    <dbReference type="NCBI Taxonomy" id="1975060"/>
    <lineage>
        <taxon>Bacteria</taxon>
        <taxon>Candidatus Woeseibacteriota</taxon>
    </lineage>
</organism>
<name>A0A2H0BJX4_9BACT</name>
<feature type="domain" description="Polymerase beta nucleotidyltransferase" evidence="1">
    <location>
        <begin position="2"/>
        <end position="73"/>
    </location>
</feature>
<dbReference type="PANTHER" id="PTHR43852:SF4">
    <property type="entry name" value="NUCLEOTIDYLTRANSFERASE"/>
    <property type="match status" value="1"/>
</dbReference>
<evidence type="ECO:0000313" key="2">
    <source>
        <dbReference type="EMBL" id="PIP57330.1"/>
    </source>
</evidence>
<proteinExistence type="predicted"/>
<dbReference type="Proteomes" id="UP000230759">
    <property type="component" value="Unassembled WGS sequence"/>
</dbReference>
<evidence type="ECO:0000259" key="1">
    <source>
        <dbReference type="Pfam" id="PF18765"/>
    </source>
</evidence>
<dbReference type="InterPro" id="IPR052930">
    <property type="entry name" value="TA_antitoxin_MntA"/>
</dbReference>
<dbReference type="AlphaFoldDB" id="A0A2H0BJX4"/>
<evidence type="ECO:0000313" key="3">
    <source>
        <dbReference type="Proteomes" id="UP000230759"/>
    </source>
</evidence>
<dbReference type="Gene3D" id="3.30.460.10">
    <property type="entry name" value="Beta Polymerase, domain 2"/>
    <property type="match status" value="1"/>
</dbReference>
<dbReference type="Pfam" id="PF18765">
    <property type="entry name" value="Polbeta"/>
    <property type="match status" value="1"/>
</dbReference>
<accession>A0A2H0BJX4</accession>
<gene>
    <name evidence="2" type="ORF">COX04_00065</name>
</gene>
<reference evidence="2 3" key="1">
    <citation type="submission" date="2017-09" db="EMBL/GenBank/DDBJ databases">
        <title>Depth-based differentiation of microbial function through sediment-hosted aquifers and enrichment of novel symbionts in the deep terrestrial subsurface.</title>
        <authorList>
            <person name="Probst A.J."/>
            <person name="Ladd B."/>
            <person name="Jarett J.K."/>
            <person name="Geller-Mcgrath D.E."/>
            <person name="Sieber C.M."/>
            <person name="Emerson J.B."/>
            <person name="Anantharaman K."/>
            <person name="Thomas B.C."/>
            <person name="Malmstrom R."/>
            <person name="Stieglmeier M."/>
            <person name="Klingl A."/>
            <person name="Woyke T."/>
            <person name="Ryan C.M."/>
            <person name="Banfield J.F."/>
        </authorList>
    </citation>
    <scope>NUCLEOTIDE SEQUENCE [LARGE SCALE GENOMIC DNA]</scope>
    <source>
        <strain evidence="2">CG22_combo_CG10-13_8_21_14_all_45_10</strain>
    </source>
</reference>
<protein>
    <recommendedName>
        <fullName evidence="1">Polymerase beta nucleotidyltransferase domain-containing protein</fullName>
    </recommendedName>
</protein>
<dbReference type="CDD" id="cd05403">
    <property type="entry name" value="NT_KNTase_like"/>
    <property type="match status" value="1"/>
</dbReference>
<dbReference type="EMBL" id="PCSV01000003">
    <property type="protein sequence ID" value="PIP57330.1"/>
    <property type="molecule type" value="Genomic_DNA"/>
</dbReference>
<dbReference type="InterPro" id="IPR041633">
    <property type="entry name" value="Polbeta"/>
</dbReference>
<dbReference type="InterPro" id="IPR043519">
    <property type="entry name" value="NT_sf"/>
</dbReference>
<sequence>MFGSQTQGIASETSDYDFYIIGTKGAKVYNALYDLLSKKIGRLVDIDIVFDEEAPMELKNHVAKYGEVLYQKNLSIFADFRQDVMINYADFAPYRKMFSDATLARIE</sequence>
<dbReference type="SUPFAM" id="SSF81301">
    <property type="entry name" value="Nucleotidyltransferase"/>
    <property type="match status" value="1"/>
</dbReference>
<dbReference type="PANTHER" id="PTHR43852">
    <property type="entry name" value="NUCLEOTIDYLTRANSFERASE"/>
    <property type="match status" value="1"/>
</dbReference>
<comment type="caution">
    <text evidence="2">The sequence shown here is derived from an EMBL/GenBank/DDBJ whole genome shotgun (WGS) entry which is preliminary data.</text>
</comment>